<name>A0ABQ9IU14_9CUCU</name>
<evidence type="ECO:0000313" key="1">
    <source>
        <dbReference type="EMBL" id="KAJ8965670.1"/>
    </source>
</evidence>
<sequence>MWSSLKKLLHKQIKLFYSLCPLDFYHEQFSEKKPEKSPHEEIATGLTIHDILPEDPSKYDKMRPQNEMEIRLLSTFMLLSWD</sequence>
<gene>
    <name evidence="1" type="ORF">NQ317_015558</name>
</gene>
<dbReference type="Proteomes" id="UP001162164">
    <property type="component" value="Unassembled WGS sequence"/>
</dbReference>
<accession>A0ABQ9IU14</accession>
<proteinExistence type="predicted"/>
<reference evidence="1" key="1">
    <citation type="journal article" date="2023" name="Insect Mol. Biol.">
        <title>Genome sequencing provides insights into the evolution of gene families encoding plant cell wall-degrading enzymes in longhorned beetles.</title>
        <authorList>
            <person name="Shin N.R."/>
            <person name="Okamura Y."/>
            <person name="Kirsch R."/>
            <person name="Pauchet Y."/>
        </authorList>
    </citation>
    <scope>NUCLEOTIDE SEQUENCE</scope>
    <source>
        <strain evidence="1">MMC_N1</strain>
    </source>
</reference>
<keyword evidence="2" id="KW-1185">Reference proteome</keyword>
<comment type="caution">
    <text evidence="1">The sequence shown here is derived from an EMBL/GenBank/DDBJ whole genome shotgun (WGS) entry which is preliminary data.</text>
</comment>
<evidence type="ECO:0000313" key="2">
    <source>
        <dbReference type="Proteomes" id="UP001162164"/>
    </source>
</evidence>
<dbReference type="EMBL" id="JAPWTJ010002565">
    <property type="protein sequence ID" value="KAJ8965670.1"/>
    <property type="molecule type" value="Genomic_DNA"/>
</dbReference>
<protein>
    <submittedName>
        <fullName evidence="1">Uncharacterized protein</fullName>
    </submittedName>
</protein>
<organism evidence="1 2">
    <name type="scientific">Molorchus minor</name>
    <dbReference type="NCBI Taxonomy" id="1323400"/>
    <lineage>
        <taxon>Eukaryota</taxon>
        <taxon>Metazoa</taxon>
        <taxon>Ecdysozoa</taxon>
        <taxon>Arthropoda</taxon>
        <taxon>Hexapoda</taxon>
        <taxon>Insecta</taxon>
        <taxon>Pterygota</taxon>
        <taxon>Neoptera</taxon>
        <taxon>Endopterygota</taxon>
        <taxon>Coleoptera</taxon>
        <taxon>Polyphaga</taxon>
        <taxon>Cucujiformia</taxon>
        <taxon>Chrysomeloidea</taxon>
        <taxon>Cerambycidae</taxon>
        <taxon>Lamiinae</taxon>
        <taxon>Monochamini</taxon>
        <taxon>Molorchus</taxon>
    </lineage>
</organism>